<gene>
    <name evidence="1" type="ORF">EA58_13885</name>
</gene>
<sequence length="248" mass="28473">MKHKVKYAVMAMIAGSLLGCETTLQLEKEYAIDGKYIQVSEIISEGNIRPSEQITENITSDSVSQSRIEELRKTIEDDFQKQKMLIDLDCKGDMLDIDVRTLSLIEPPQYPSQELEQMKEDADRVINDISVRLENNPDESLVLAYTQEIARLKLEYKAANIKAWQTEIESMKHQKLEEIDKASSSQFECNMRYAENESERNRMLYVAEMGEQATINFDATLDKLSNQLEEIIAELDNVNNEAFDGILF</sequence>
<protein>
    <recommendedName>
        <fullName evidence="3">Lipoprotein</fullName>
    </recommendedName>
</protein>
<dbReference type="PROSITE" id="PS51257">
    <property type="entry name" value="PROKAR_LIPOPROTEIN"/>
    <property type="match status" value="1"/>
</dbReference>
<accession>A0A066RP05</accession>
<evidence type="ECO:0000313" key="2">
    <source>
        <dbReference type="Proteomes" id="UP000027192"/>
    </source>
</evidence>
<dbReference type="Proteomes" id="UP000027192">
    <property type="component" value="Unassembled WGS sequence"/>
</dbReference>
<dbReference type="RefSeq" id="WP_036753665.1">
    <property type="nucleotide sequence ID" value="NZ_JAGSGC010000004.1"/>
</dbReference>
<reference evidence="1 2" key="1">
    <citation type="submission" date="2014-04" db="EMBL/GenBank/DDBJ databases">
        <title>Draft genome sequence of Photobacterium halotolerans S2753: a solonamide, ngercheumicin and holomycin producer.</title>
        <authorList>
            <person name="Machado H.R."/>
            <person name="Gram L."/>
        </authorList>
    </citation>
    <scope>NUCLEOTIDE SEQUENCE [LARGE SCALE GENOMIC DNA]</scope>
    <source>
        <strain evidence="1 2">S2753</strain>
    </source>
</reference>
<evidence type="ECO:0000313" key="1">
    <source>
        <dbReference type="EMBL" id="KDM90846.1"/>
    </source>
</evidence>
<dbReference type="STRING" id="1654360.EA58_13885"/>
<proteinExistence type="predicted"/>
<dbReference type="AlphaFoldDB" id="A0A066RP05"/>
<dbReference type="EMBL" id="JMIB01000027">
    <property type="protein sequence ID" value="KDM90846.1"/>
    <property type="molecule type" value="Genomic_DNA"/>
</dbReference>
<name>A0A066RP05_9GAMM</name>
<evidence type="ECO:0008006" key="3">
    <source>
        <dbReference type="Google" id="ProtNLM"/>
    </source>
</evidence>
<organism evidence="1 2">
    <name type="scientific">Photobacterium galatheae</name>
    <dbReference type="NCBI Taxonomy" id="1654360"/>
    <lineage>
        <taxon>Bacteria</taxon>
        <taxon>Pseudomonadati</taxon>
        <taxon>Pseudomonadota</taxon>
        <taxon>Gammaproteobacteria</taxon>
        <taxon>Vibrionales</taxon>
        <taxon>Vibrionaceae</taxon>
        <taxon>Photobacterium</taxon>
    </lineage>
</organism>
<comment type="caution">
    <text evidence="1">The sequence shown here is derived from an EMBL/GenBank/DDBJ whole genome shotgun (WGS) entry which is preliminary data.</text>
</comment>
<keyword evidence="2" id="KW-1185">Reference proteome</keyword>